<evidence type="ECO:0008006" key="6">
    <source>
        <dbReference type="Google" id="ProtNLM"/>
    </source>
</evidence>
<keyword evidence="2" id="KW-0812">Transmembrane</keyword>
<dbReference type="SUPFAM" id="SSF49503">
    <property type="entry name" value="Cupredoxins"/>
    <property type="match status" value="1"/>
</dbReference>
<organism evidence="4 5">
    <name type="scientific">Tuber magnatum</name>
    <name type="common">white Piedmont truffle</name>
    <dbReference type="NCBI Taxonomy" id="42249"/>
    <lineage>
        <taxon>Eukaryota</taxon>
        <taxon>Fungi</taxon>
        <taxon>Dikarya</taxon>
        <taxon>Ascomycota</taxon>
        <taxon>Pezizomycotina</taxon>
        <taxon>Pezizomycetes</taxon>
        <taxon>Pezizales</taxon>
        <taxon>Tuberaceae</taxon>
        <taxon>Tuber</taxon>
    </lineage>
</organism>
<dbReference type="CDD" id="cd00920">
    <property type="entry name" value="Cupredoxin"/>
    <property type="match status" value="1"/>
</dbReference>
<keyword evidence="2" id="KW-1133">Transmembrane helix</keyword>
<reference evidence="4 5" key="1">
    <citation type="submission" date="2018-03" db="EMBL/GenBank/DDBJ databases">
        <title>Genomes of Pezizomycetes fungi and the evolution of truffles.</title>
        <authorList>
            <person name="Murat C."/>
            <person name="Payen T."/>
            <person name="Noel B."/>
            <person name="Kuo A."/>
            <person name="Martin F.M."/>
        </authorList>
    </citation>
    <scope>NUCLEOTIDE SEQUENCE [LARGE SCALE GENOMIC DNA]</scope>
    <source>
        <strain evidence="4">091103-1</strain>
    </source>
</reference>
<dbReference type="InterPro" id="IPR052953">
    <property type="entry name" value="Ser-rich/MCO-related"/>
</dbReference>
<proteinExistence type="predicted"/>
<comment type="caution">
    <text evidence="4">The sequence shown here is derived from an EMBL/GenBank/DDBJ whole genome shotgun (WGS) entry which is preliminary data.</text>
</comment>
<feature type="chain" id="PRO_5016279609" description="Cupredoxin" evidence="3">
    <location>
        <begin position="22"/>
        <end position="259"/>
    </location>
</feature>
<gene>
    <name evidence="4" type="ORF">C7212DRAFT_299562</name>
</gene>
<evidence type="ECO:0000256" key="3">
    <source>
        <dbReference type="SAM" id="SignalP"/>
    </source>
</evidence>
<feature type="transmembrane region" description="Helical" evidence="2">
    <location>
        <begin position="209"/>
        <end position="231"/>
    </location>
</feature>
<feature type="non-terminal residue" evidence="4">
    <location>
        <position position="259"/>
    </location>
</feature>
<dbReference type="Gene3D" id="2.60.40.420">
    <property type="entry name" value="Cupredoxins - blue copper proteins"/>
    <property type="match status" value="1"/>
</dbReference>
<keyword evidence="2" id="KW-0472">Membrane</keyword>
<accession>A0A317SH09</accession>
<feature type="signal peptide" evidence="3">
    <location>
        <begin position="1"/>
        <end position="21"/>
    </location>
</feature>
<evidence type="ECO:0000313" key="4">
    <source>
        <dbReference type="EMBL" id="PWW73725.1"/>
    </source>
</evidence>
<dbReference type="AlphaFoldDB" id="A0A317SH09"/>
<dbReference type="EMBL" id="PYWC01000074">
    <property type="protein sequence ID" value="PWW73725.1"/>
    <property type="molecule type" value="Genomic_DNA"/>
</dbReference>
<name>A0A317SH09_9PEZI</name>
<evidence type="ECO:0000256" key="2">
    <source>
        <dbReference type="SAM" id="Phobius"/>
    </source>
</evidence>
<dbReference type="InterPro" id="IPR008972">
    <property type="entry name" value="Cupredoxin"/>
</dbReference>
<dbReference type="Proteomes" id="UP000246991">
    <property type="component" value="Unassembled WGS sequence"/>
</dbReference>
<feature type="region of interest" description="Disordered" evidence="1">
    <location>
        <begin position="162"/>
        <end position="202"/>
    </location>
</feature>
<dbReference type="STRING" id="42249.A0A317SH09"/>
<protein>
    <recommendedName>
        <fullName evidence="6">Cupredoxin</fullName>
    </recommendedName>
</protein>
<sequence length="259" mass="27281">MLRRLLAGAAIAAFAWKEVAALPSPQDTDSRSRGNSTNHIVSVGKADHKFSPEVLIAKPGDTVSFQFYPLNHSVVRMDPEYPCKPWEKIHKDGSAFWSGFQAMDTFLDPPPTYTITINDTKPLWFYCSAEGSCIDYQMVMGINPDNSTSPIAKVKSEAGKATFSLSPGEPWPAEGGDIPNPDSNAGTGSSGASDNGERDDGSVKLSPGAIAGIAIGGVIALALIGLLFFFVGRKKGTGEAKAGAQATSVSPQEAALMNS</sequence>
<dbReference type="PANTHER" id="PTHR34883:SF8">
    <property type="entry name" value="EXTRACELLULAR SERINE-RICH PROTEIN (AFU_ORTHOLOGUE AFUA_6G00670)"/>
    <property type="match status" value="1"/>
</dbReference>
<dbReference type="PANTHER" id="PTHR34883">
    <property type="entry name" value="SERINE-RICH PROTEIN, PUTATIVE-RELATED-RELATED"/>
    <property type="match status" value="1"/>
</dbReference>
<evidence type="ECO:0000313" key="5">
    <source>
        <dbReference type="Proteomes" id="UP000246991"/>
    </source>
</evidence>
<keyword evidence="3" id="KW-0732">Signal</keyword>
<feature type="compositionally biased region" description="Polar residues" evidence="1">
    <location>
        <begin position="181"/>
        <end position="193"/>
    </location>
</feature>
<keyword evidence="5" id="KW-1185">Reference proteome</keyword>
<dbReference type="OrthoDB" id="2331100at2759"/>
<evidence type="ECO:0000256" key="1">
    <source>
        <dbReference type="SAM" id="MobiDB-lite"/>
    </source>
</evidence>